<accession>A0A1X9VNQ2</accession>
<evidence type="ECO:0000313" key="3">
    <source>
        <dbReference type="EMBL" id="ARR74947.1"/>
    </source>
</evidence>
<evidence type="ECO:0000256" key="1">
    <source>
        <dbReference type="ARBA" id="ARBA00022737"/>
    </source>
</evidence>
<dbReference type="PANTHER" id="PTHR24171">
    <property type="entry name" value="ANKYRIN REPEAT DOMAIN-CONTAINING PROTEIN 39-RELATED"/>
    <property type="match status" value="1"/>
</dbReference>
<keyword evidence="2" id="KW-0040">ANK repeat</keyword>
<keyword evidence="1" id="KW-0677">Repeat</keyword>
<dbReference type="SMART" id="SM00248">
    <property type="entry name" value="ANK"/>
    <property type="match status" value="3"/>
</dbReference>
<dbReference type="SUPFAM" id="SSF48403">
    <property type="entry name" value="Ankyrin repeat"/>
    <property type="match status" value="1"/>
</dbReference>
<dbReference type="Pfam" id="PF12796">
    <property type="entry name" value="Ank_2"/>
    <property type="match status" value="2"/>
</dbReference>
<organism evidence="3">
    <name type="scientific">Mimivirus AB-566-O17</name>
    <dbReference type="NCBI Taxonomy" id="1988039"/>
    <lineage>
        <taxon>Viruses</taxon>
        <taxon>Varidnaviria</taxon>
        <taxon>Bamfordvirae</taxon>
        <taxon>Nucleocytoviricota</taxon>
        <taxon>Megaviricetes</taxon>
        <taxon>Imitervirales</taxon>
        <taxon>Mimiviridae</taxon>
        <taxon>Megamimivirinae</taxon>
        <taxon>Mimivirus</taxon>
    </lineage>
</organism>
<dbReference type="PROSITE" id="PS50297">
    <property type="entry name" value="ANK_REP_REGION"/>
    <property type="match status" value="1"/>
</dbReference>
<protein>
    <submittedName>
        <fullName evidence="3">Uncharacterized protein</fullName>
    </submittedName>
</protein>
<dbReference type="InterPro" id="IPR036770">
    <property type="entry name" value="Ankyrin_rpt-contain_sf"/>
</dbReference>
<sequence>MGELHKQVIKENIKNVQHLINTGSDVNEIDINSHSPLYYAVHNDSYELVKLLVDNKADINFIVEGKSLLQVGNNYVDDINVYLIKNGINLNHTDLNGNVFIHYRLRPNILELAIKYGANVNIRNNFGTTPLMEQTTFDNIKLLVDAGANVNATDNKGNTILHNHFMRSNLLDVDTIEYIIKQGFDITLQNHKQQNILQIFTNVFTTIEKPSKTILSVNEYMKRFYIWEKLCILKSSESIETVQNMARLLKINFTSITPRQDLCQKIMDKIYTNTTTSTQPTRNSIVEHTTQTLANYIKKDKWLSEYFKGNYQQKDKYYHHMPIGSERLLNMYAKYSGPDIELFRGYSFENLDEARNWLNREVREISNSDTILLKTSGMTSWSSDYIVSKQFAQNGQYGIVLSKKFSKDDWKNLWDVRRLSHLTHEFEFFVKSGVYKCHIEDVYKDEIQPIKSIHSWKE</sequence>
<name>A0A1X9VNQ2_9VIRU</name>
<dbReference type="EMBL" id="KY565517">
    <property type="protein sequence ID" value="ARR74947.1"/>
    <property type="molecule type" value="Genomic_DNA"/>
</dbReference>
<reference evidence="3" key="1">
    <citation type="journal article" date="2017" name="ISME J.">
        <title>Genomic exploration of individual giant ocean viruses.</title>
        <authorList>
            <person name="Wilson W.H."/>
            <person name="Gilg I.C."/>
            <person name="Moniruzzaman M."/>
            <person name="Field E.K."/>
            <person name="Koren S."/>
            <person name="LeCleir G.R."/>
            <person name="Martinez Martinez J."/>
            <person name="Poulton N.J."/>
            <person name="Swan B.K."/>
            <person name="Stepanauskas R."/>
            <person name="Wilhelm S.W."/>
        </authorList>
    </citation>
    <scope>NUCLEOTIDE SEQUENCE</scope>
</reference>
<dbReference type="Gene3D" id="1.25.40.20">
    <property type="entry name" value="Ankyrin repeat-containing domain"/>
    <property type="match status" value="1"/>
</dbReference>
<dbReference type="PROSITE" id="PS50088">
    <property type="entry name" value="ANK_REPEAT"/>
    <property type="match status" value="1"/>
</dbReference>
<proteinExistence type="predicted"/>
<evidence type="ECO:0000256" key="2">
    <source>
        <dbReference type="ARBA" id="ARBA00023043"/>
    </source>
</evidence>
<dbReference type="InterPro" id="IPR002110">
    <property type="entry name" value="Ankyrin_rpt"/>
</dbReference>
<gene>
    <name evidence="3" type="ORF">SAGO17_0027</name>
</gene>